<dbReference type="EMBL" id="CP047186">
    <property type="protein sequence ID" value="QHC54951.1"/>
    <property type="molecule type" value="Genomic_DNA"/>
</dbReference>
<dbReference type="Proteomes" id="UP000465031">
    <property type="component" value="Chromosome"/>
</dbReference>
<accession>A0AAE6V714</accession>
<evidence type="ECO:0000313" key="1">
    <source>
        <dbReference type="EMBL" id="QHC54951.1"/>
    </source>
</evidence>
<proteinExistence type="predicted"/>
<evidence type="ECO:0000313" key="2">
    <source>
        <dbReference type="Proteomes" id="UP000465031"/>
    </source>
</evidence>
<sequence length="158" mass="18220">MAVDRRIIDPFTQEELLVPEWATDEDAIQRASARRSSAWRVLNIFPEWGHDWPIWEAGVSHDGSDADDLELPASLRQEISEWYREWAEKTRPMIGWDNHDDRTRWVQHGNALFDQVEKSVWLFADVNRKFSIRNPPGSLDAKVACGNNAPAEGYQSCV</sequence>
<dbReference type="AlphaFoldDB" id="A0AAE6V714"/>
<protein>
    <submittedName>
        <fullName evidence="1">Uncharacterized protein</fullName>
    </submittedName>
</protein>
<organism evidence="1 2">
    <name type="scientific">Rathayibacter tanaceti</name>
    <dbReference type="NCBI Taxonomy" id="1671680"/>
    <lineage>
        <taxon>Bacteria</taxon>
        <taxon>Bacillati</taxon>
        <taxon>Actinomycetota</taxon>
        <taxon>Actinomycetes</taxon>
        <taxon>Micrococcales</taxon>
        <taxon>Microbacteriaceae</taxon>
        <taxon>Rathayibacter</taxon>
    </lineage>
</organism>
<name>A0AAE6V714_9MICO</name>
<gene>
    <name evidence="1" type="ORF">GSU10_04355</name>
</gene>
<reference evidence="2" key="1">
    <citation type="submission" date="2019-12" db="EMBL/GenBank/DDBJ databases">
        <title>Complete and draft genome sequences of new strains and members of some known species of the genus Rathayibacter isolated from plants.</title>
        <authorList>
            <person name="Tarlachkov S.V."/>
            <person name="Starodumova I.P."/>
            <person name="Dorofeeva L.V."/>
            <person name="Prisyazhnaya N.V."/>
            <person name="Leyn S."/>
            <person name="Zlamal J."/>
            <person name="Elan M."/>
            <person name="Osterman A.L."/>
            <person name="Nadler S."/>
            <person name="Subbotin S.A."/>
            <person name="Evtushenko L.I."/>
        </authorList>
    </citation>
    <scope>NUCLEOTIDE SEQUENCE [LARGE SCALE GENOMIC DNA]</scope>
    <source>
        <strain evidence="2">VKM Ac-2761</strain>
    </source>
</reference>
<dbReference type="KEGG" id="rte:GSU10_04355"/>
<dbReference type="RefSeq" id="WP_132504494.1">
    <property type="nucleotide sequence ID" value="NZ_CP047186.1"/>
</dbReference>